<dbReference type="Pfam" id="PF07592">
    <property type="entry name" value="DDE_Tnp_ISAZ013"/>
    <property type="match status" value="1"/>
</dbReference>
<gene>
    <name evidence="1" type="ORF">ETAA1_47750</name>
    <name evidence="2" type="ORF">ETAA1_62200</name>
</gene>
<dbReference type="InterPro" id="IPR011518">
    <property type="entry name" value="Transposase_36"/>
</dbReference>
<evidence type="ECO:0000313" key="1">
    <source>
        <dbReference type="EMBL" id="QDU22787.1"/>
    </source>
</evidence>
<dbReference type="EMBL" id="CP036273">
    <property type="protein sequence ID" value="QDU24206.1"/>
    <property type="molecule type" value="Genomic_DNA"/>
</dbReference>
<dbReference type="KEGG" id="uli:ETAA1_62200"/>
<dbReference type="Proteomes" id="UP000319576">
    <property type="component" value="Chromosome"/>
</dbReference>
<sequence length="210" mass="22992">MDDSTDPTDRLLQRAADRLTGHPKRLFQAEVAVALCGGSARRAERRFGWGRDAVRTGLHELASGIRCVDNFPARGRVRTEDADTSLAADIRDLVEPRTHADPELKTDRRYTDLAAREVLARLRASGYADADLPAERTMRDILNRMGYRLARVRKGRPLKKTADTDLIFANVVAARAAAAADPGSLEISVDTKAKVAEGAYVRGGKNPDGR</sequence>
<evidence type="ECO:0000313" key="3">
    <source>
        <dbReference type="Proteomes" id="UP000319576"/>
    </source>
</evidence>
<dbReference type="OrthoDB" id="9182108at2"/>
<evidence type="ECO:0000313" key="2">
    <source>
        <dbReference type="EMBL" id="QDU24206.1"/>
    </source>
</evidence>
<dbReference type="RefSeq" id="WP_145242808.1">
    <property type="nucleotide sequence ID" value="NZ_CP036273.1"/>
</dbReference>
<dbReference type="KEGG" id="uli:ETAA1_47750"/>
<reference evidence="1 3" key="1">
    <citation type="submission" date="2019-02" db="EMBL/GenBank/DDBJ databases">
        <title>Deep-cultivation of Planctomycetes and their phenomic and genomic characterization uncovers novel biology.</title>
        <authorList>
            <person name="Wiegand S."/>
            <person name="Jogler M."/>
            <person name="Boedeker C."/>
            <person name="Pinto D."/>
            <person name="Vollmers J."/>
            <person name="Rivas-Marin E."/>
            <person name="Kohn T."/>
            <person name="Peeters S.H."/>
            <person name="Heuer A."/>
            <person name="Rast P."/>
            <person name="Oberbeckmann S."/>
            <person name="Bunk B."/>
            <person name="Jeske O."/>
            <person name="Meyerdierks A."/>
            <person name="Storesund J.E."/>
            <person name="Kallscheuer N."/>
            <person name="Luecker S."/>
            <person name="Lage O.M."/>
            <person name="Pohl T."/>
            <person name="Merkel B.J."/>
            <person name="Hornburger P."/>
            <person name="Mueller R.-W."/>
            <person name="Bruemmer F."/>
            <person name="Labrenz M."/>
            <person name="Spormann A.M."/>
            <person name="Op den Camp H."/>
            <person name="Overmann J."/>
            <person name="Amann R."/>
            <person name="Jetten M.S.M."/>
            <person name="Mascher T."/>
            <person name="Medema M.H."/>
            <person name="Devos D.P."/>
            <person name="Kaster A.-K."/>
            <person name="Ovreas L."/>
            <person name="Rohde M."/>
            <person name="Galperin M.Y."/>
            <person name="Jogler C."/>
        </authorList>
    </citation>
    <scope>NUCLEOTIDE SEQUENCE [LARGE SCALE GENOMIC DNA]</scope>
    <source>
        <strain evidence="1 3">ETA_A1</strain>
    </source>
</reference>
<dbReference type="EMBL" id="CP036273">
    <property type="protein sequence ID" value="QDU22787.1"/>
    <property type="molecule type" value="Genomic_DNA"/>
</dbReference>
<keyword evidence="3" id="KW-1185">Reference proteome</keyword>
<organism evidence="1 3">
    <name type="scientific">Urbifossiella limnaea</name>
    <dbReference type="NCBI Taxonomy" id="2528023"/>
    <lineage>
        <taxon>Bacteria</taxon>
        <taxon>Pseudomonadati</taxon>
        <taxon>Planctomycetota</taxon>
        <taxon>Planctomycetia</taxon>
        <taxon>Gemmatales</taxon>
        <taxon>Gemmataceae</taxon>
        <taxon>Urbifossiella</taxon>
    </lineage>
</organism>
<accession>A0A517XZ53</accession>
<dbReference type="AlphaFoldDB" id="A0A517XZ53"/>
<proteinExistence type="predicted"/>
<protein>
    <submittedName>
        <fullName evidence="1">Rhodopirellula transposase</fullName>
    </submittedName>
</protein>
<name>A0A517XZ53_9BACT</name>